<gene>
    <name evidence="2" type="ORF">OJF2_01150</name>
</gene>
<dbReference type="PANTHER" id="PTHR30007">
    <property type="entry name" value="PHP DOMAIN PROTEIN"/>
    <property type="match status" value="1"/>
</dbReference>
<evidence type="ECO:0000313" key="3">
    <source>
        <dbReference type="Proteomes" id="UP000324233"/>
    </source>
</evidence>
<dbReference type="EMBL" id="CP042997">
    <property type="protein sequence ID" value="QEH31650.1"/>
    <property type="molecule type" value="Genomic_DNA"/>
</dbReference>
<keyword evidence="3" id="KW-1185">Reference proteome</keyword>
<organism evidence="2 3">
    <name type="scientific">Aquisphaera giovannonii</name>
    <dbReference type="NCBI Taxonomy" id="406548"/>
    <lineage>
        <taxon>Bacteria</taxon>
        <taxon>Pseudomonadati</taxon>
        <taxon>Planctomycetota</taxon>
        <taxon>Planctomycetia</taxon>
        <taxon>Isosphaerales</taxon>
        <taxon>Isosphaeraceae</taxon>
        <taxon>Aquisphaera</taxon>
    </lineage>
</organism>
<evidence type="ECO:0000313" key="2">
    <source>
        <dbReference type="EMBL" id="QEH31650.1"/>
    </source>
</evidence>
<sequence length="129" mass="15120">MLVVVVHAANIQDRDGAKLVLAEAMRKGPWTRMERIWADGGYAGKLIAWVGSLCRWVLEIVKRTDDVKGFKLLPRRWVVERTFSWLSNYRRLSKHYEYWDETGEAMIHLAMIHLMLRRLTKKRAIIALA</sequence>
<dbReference type="Proteomes" id="UP000324233">
    <property type="component" value="Chromosome"/>
</dbReference>
<proteinExistence type="predicted"/>
<dbReference type="Pfam" id="PF01609">
    <property type="entry name" value="DDE_Tnp_1"/>
    <property type="match status" value="1"/>
</dbReference>
<dbReference type="PANTHER" id="PTHR30007:SF0">
    <property type="entry name" value="TRANSPOSASE"/>
    <property type="match status" value="1"/>
</dbReference>
<dbReference type="GO" id="GO:0004803">
    <property type="term" value="F:transposase activity"/>
    <property type="evidence" value="ECO:0007669"/>
    <property type="project" value="InterPro"/>
</dbReference>
<accession>A0A5B9VVB2</accession>
<dbReference type="KEGG" id="agv:OJF2_01150"/>
<dbReference type="InterPro" id="IPR002559">
    <property type="entry name" value="Transposase_11"/>
</dbReference>
<name>A0A5B9VVB2_9BACT</name>
<reference evidence="2 3" key="1">
    <citation type="submission" date="2019-08" db="EMBL/GenBank/DDBJ databases">
        <title>Deep-cultivation of Planctomycetes and their phenomic and genomic characterization uncovers novel biology.</title>
        <authorList>
            <person name="Wiegand S."/>
            <person name="Jogler M."/>
            <person name="Boedeker C."/>
            <person name="Pinto D."/>
            <person name="Vollmers J."/>
            <person name="Rivas-Marin E."/>
            <person name="Kohn T."/>
            <person name="Peeters S.H."/>
            <person name="Heuer A."/>
            <person name="Rast P."/>
            <person name="Oberbeckmann S."/>
            <person name="Bunk B."/>
            <person name="Jeske O."/>
            <person name="Meyerdierks A."/>
            <person name="Storesund J.E."/>
            <person name="Kallscheuer N."/>
            <person name="Luecker S."/>
            <person name="Lage O.M."/>
            <person name="Pohl T."/>
            <person name="Merkel B.J."/>
            <person name="Hornburger P."/>
            <person name="Mueller R.-W."/>
            <person name="Bruemmer F."/>
            <person name="Labrenz M."/>
            <person name="Spormann A.M."/>
            <person name="Op den Camp H."/>
            <person name="Overmann J."/>
            <person name="Amann R."/>
            <person name="Jetten M.S.M."/>
            <person name="Mascher T."/>
            <person name="Medema M.H."/>
            <person name="Devos D.P."/>
            <person name="Kaster A.-K."/>
            <person name="Ovreas L."/>
            <person name="Rohde M."/>
            <person name="Galperin M.Y."/>
            <person name="Jogler C."/>
        </authorList>
    </citation>
    <scope>NUCLEOTIDE SEQUENCE [LARGE SCALE GENOMIC DNA]</scope>
    <source>
        <strain evidence="2 3">OJF2</strain>
    </source>
</reference>
<dbReference type="AlphaFoldDB" id="A0A5B9VVB2"/>
<evidence type="ECO:0000259" key="1">
    <source>
        <dbReference type="Pfam" id="PF01609"/>
    </source>
</evidence>
<dbReference type="GO" id="GO:0006313">
    <property type="term" value="P:DNA transposition"/>
    <property type="evidence" value="ECO:0007669"/>
    <property type="project" value="InterPro"/>
</dbReference>
<protein>
    <submittedName>
        <fullName evidence="2">Transposase DDE domain protein</fullName>
    </submittedName>
</protein>
<dbReference type="GO" id="GO:0003677">
    <property type="term" value="F:DNA binding"/>
    <property type="evidence" value="ECO:0007669"/>
    <property type="project" value="InterPro"/>
</dbReference>
<feature type="domain" description="Transposase IS4-like" evidence="1">
    <location>
        <begin position="2"/>
        <end position="114"/>
    </location>
</feature>